<evidence type="ECO:0000256" key="3">
    <source>
        <dbReference type="ARBA" id="ARBA00023172"/>
    </source>
</evidence>
<keyword evidence="3" id="KW-0233">DNA recombination</keyword>
<dbReference type="InterPro" id="IPR044068">
    <property type="entry name" value="CB"/>
</dbReference>
<dbReference type="PANTHER" id="PTHR30349">
    <property type="entry name" value="PHAGE INTEGRASE-RELATED"/>
    <property type="match status" value="1"/>
</dbReference>
<evidence type="ECO:0000256" key="4">
    <source>
        <dbReference type="PROSITE-ProRule" id="PRU01248"/>
    </source>
</evidence>
<dbReference type="Gene3D" id="1.10.150.130">
    <property type="match status" value="1"/>
</dbReference>
<dbReference type="Proteomes" id="UP000612893">
    <property type="component" value="Unassembled WGS sequence"/>
</dbReference>
<sequence length="295" mass="32979">MERRSKGEGAVYLRGDGRWEAQLRLGVGRRKSVHGRTRREVLGKLREARWALKQGLPVSSRKLTLAAFLERWLEIAKGRVRASTYESYELNARRVNADLGEVPLTTLSPALIQATYQHLLRRGLKPYSVLQVHRLIHRSLTHAFHLGLVRTNPTLLVFPPRPRRRATTALSAEQLRLVLDGTCGDRLHPLWVLLSSAGLRIGEALGLRWQDVDLELGRISVCRALQRRRGAGLVFVEPKTRGSRRAVELTQRAVEALRGQRTSQAALALLIPAWKESGLVFTGLGGGLCSPTRPT</sequence>
<dbReference type="AlphaFoldDB" id="A0A934N1L7"/>
<dbReference type="EMBL" id="JAEKNR010000040">
    <property type="protein sequence ID" value="MBJ7597155.1"/>
    <property type="molecule type" value="Genomic_DNA"/>
</dbReference>
<organism evidence="7 8">
    <name type="scientific">Candidatus Nephthysia bennettiae</name>
    <dbReference type="NCBI Taxonomy" id="3127016"/>
    <lineage>
        <taxon>Bacteria</taxon>
        <taxon>Bacillati</taxon>
        <taxon>Candidatus Dormiibacterota</taxon>
        <taxon>Candidatus Dormibacteria</taxon>
        <taxon>Candidatus Dormibacterales</taxon>
        <taxon>Candidatus Dormibacteraceae</taxon>
        <taxon>Candidatus Nephthysia</taxon>
    </lineage>
</organism>
<dbReference type="RefSeq" id="WP_338199166.1">
    <property type="nucleotide sequence ID" value="NZ_JAEKNR010000040.1"/>
</dbReference>
<dbReference type="CDD" id="cd01189">
    <property type="entry name" value="INT_ICEBs1_C_like"/>
    <property type="match status" value="1"/>
</dbReference>
<evidence type="ECO:0000313" key="7">
    <source>
        <dbReference type="EMBL" id="MBJ7597155.1"/>
    </source>
</evidence>
<accession>A0A934N1L7</accession>
<evidence type="ECO:0000256" key="2">
    <source>
        <dbReference type="ARBA" id="ARBA00023125"/>
    </source>
</evidence>
<evidence type="ECO:0000256" key="1">
    <source>
        <dbReference type="ARBA" id="ARBA00022908"/>
    </source>
</evidence>
<comment type="caution">
    <text evidence="7">The sequence shown here is derived from an EMBL/GenBank/DDBJ whole genome shotgun (WGS) entry which is preliminary data.</text>
</comment>
<reference evidence="7" key="1">
    <citation type="submission" date="2020-10" db="EMBL/GenBank/DDBJ databases">
        <title>Ca. Dormibacterota MAGs.</title>
        <authorList>
            <person name="Montgomery K."/>
        </authorList>
    </citation>
    <scope>NUCLEOTIDE SEQUENCE [LARGE SCALE GENOMIC DNA]</scope>
    <source>
        <strain evidence="7">SC8812_S17_10</strain>
    </source>
</reference>
<dbReference type="InterPro" id="IPR004107">
    <property type="entry name" value="Integrase_SAM-like_N"/>
</dbReference>
<evidence type="ECO:0000259" key="5">
    <source>
        <dbReference type="PROSITE" id="PS51898"/>
    </source>
</evidence>
<dbReference type="PROSITE" id="PS51898">
    <property type="entry name" value="TYR_RECOMBINASE"/>
    <property type="match status" value="1"/>
</dbReference>
<dbReference type="GO" id="GO:0006310">
    <property type="term" value="P:DNA recombination"/>
    <property type="evidence" value="ECO:0007669"/>
    <property type="project" value="UniProtKB-KW"/>
</dbReference>
<dbReference type="GO" id="GO:0015074">
    <property type="term" value="P:DNA integration"/>
    <property type="evidence" value="ECO:0007669"/>
    <property type="project" value="UniProtKB-KW"/>
</dbReference>
<keyword evidence="2 4" id="KW-0238">DNA-binding</keyword>
<dbReference type="InterPro" id="IPR050090">
    <property type="entry name" value="Tyrosine_recombinase_XerCD"/>
</dbReference>
<dbReference type="SUPFAM" id="SSF56349">
    <property type="entry name" value="DNA breaking-rejoining enzymes"/>
    <property type="match status" value="1"/>
</dbReference>
<gene>
    <name evidence="7" type="ORF">JF922_03585</name>
</gene>
<dbReference type="InterPro" id="IPR011010">
    <property type="entry name" value="DNA_brk_join_enz"/>
</dbReference>
<protein>
    <submittedName>
        <fullName evidence="7">Site-specific integrase</fullName>
    </submittedName>
</protein>
<feature type="domain" description="Core-binding (CB)" evidence="6">
    <location>
        <begin position="63"/>
        <end position="144"/>
    </location>
</feature>
<proteinExistence type="predicted"/>
<dbReference type="InterPro" id="IPR002104">
    <property type="entry name" value="Integrase_catalytic"/>
</dbReference>
<dbReference type="Gene3D" id="1.10.443.10">
    <property type="entry name" value="Intergrase catalytic core"/>
    <property type="match status" value="1"/>
</dbReference>
<keyword evidence="1" id="KW-0229">DNA integration</keyword>
<dbReference type="Pfam" id="PF14659">
    <property type="entry name" value="Phage_int_SAM_3"/>
    <property type="match status" value="1"/>
</dbReference>
<dbReference type="PROSITE" id="PS51900">
    <property type="entry name" value="CB"/>
    <property type="match status" value="1"/>
</dbReference>
<dbReference type="PANTHER" id="PTHR30349:SF91">
    <property type="entry name" value="INTA PROTEIN"/>
    <property type="match status" value="1"/>
</dbReference>
<feature type="domain" description="Tyr recombinase" evidence="5">
    <location>
        <begin position="165"/>
        <end position="295"/>
    </location>
</feature>
<evidence type="ECO:0000259" key="6">
    <source>
        <dbReference type="PROSITE" id="PS51900"/>
    </source>
</evidence>
<keyword evidence="8" id="KW-1185">Reference proteome</keyword>
<name>A0A934N1L7_9BACT</name>
<dbReference type="GO" id="GO:0003677">
    <property type="term" value="F:DNA binding"/>
    <property type="evidence" value="ECO:0007669"/>
    <property type="project" value="UniProtKB-UniRule"/>
</dbReference>
<dbReference type="InterPro" id="IPR010998">
    <property type="entry name" value="Integrase_recombinase_N"/>
</dbReference>
<evidence type="ECO:0000313" key="8">
    <source>
        <dbReference type="Proteomes" id="UP000612893"/>
    </source>
</evidence>
<dbReference type="InterPro" id="IPR013762">
    <property type="entry name" value="Integrase-like_cat_sf"/>
</dbReference>